<gene>
    <name evidence="1" type="ORF">ABID26_001606</name>
</gene>
<keyword evidence="2" id="KW-1185">Reference proteome</keyword>
<proteinExistence type="predicted"/>
<dbReference type="Proteomes" id="UP001549036">
    <property type="component" value="Unassembled WGS sequence"/>
</dbReference>
<organism evidence="1 2">
    <name type="scientific">Mesorhizobium shonense</name>
    <dbReference type="NCBI Taxonomy" id="1209948"/>
    <lineage>
        <taxon>Bacteria</taxon>
        <taxon>Pseudomonadati</taxon>
        <taxon>Pseudomonadota</taxon>
        <taxon>Alphaproteobacteria</taxon>
        <taxon>Hyphomicrobiales</taxon>
        <taxon>Phyllobacteriaceae</taxon>
        <taxon>Mesorhizobium</taxon>
    </lineage>
</organism>
<sequence length="55" mass="6424">MKRIGRGMTASFSPDTTASVGPDTFLWGAWSLWQFEKHRKIPSKTENWVRRESVR</sequence>
<protein>
    <submittedName>
        <fullName evidence="1">Uncharacterized protein</fullName>
    </submittedName>
</protein>
<reference evidence="1 2" key="1">
    <citation type="submission" date="2024-06" db="EMBL/GenBank/DDBJ databases">
        <title>Genomic Encyclopedia of Type Strains, Phase IV (KMG-IV): sequencing the most valuable type-strain genomes for metagenomic binning, comparative biology and taxonomic classification.</title>
        <authorList>
            <person name="Goeker M."/>
        </authorList>
    </citation>
    <scope>NUCLEOTIDE SEQUENCE [LARGE SCALE GENOMIC DNA]</scope>
    <source>
        <strain evidence="1 2">DSM 29846</strain>
    </source>
</reference>
<accession>A0ABV2HPX7</accession>
<dbReference type="RefSeq" id="WP_354414802.1">
    <property type="nucleotide sequence ID" value="NZ_JBEPLM010000002.1"/>
</dbReference>
<comment type="caution">
    <text evidence="1">The sequence shown here is derived from an EMBL/GenBank/DDBJ whole genome shotgun (WGS) entry which is preliminary data.</text>
</comment>
<evidence type="ECO:0000313" key="2">
    <source>
        <dbReference type="Proteomes" id="UP001549036"/>
    </source>
</evidence>
<name>A0ABV2HPX7_9HYPH</name>
<evidence type="ECO:0000313" key="1">
    <source>
        <dbReference type="EMBL" id="MET3592222.1"/>
    </source>
</evidence>
<dbReference type="EMBL" id="JBEPLM010000002">
    <property type="protein sequence ID" value="MET3592222.1"/>
    <property type="molecule type" value="Genomic_DNA"/>
</dbReference>